<keyword evidence="1" id="KW-0732">Signal</keyword>
<feature type="chain" id="PRO_5013722731" description="Secreted protein" evidence="1">
    <location>
        <begin position="20"/>
        <end position="133"/>
    </location>
</feature>
<reference evidence="3" key="1">
    <citation type="journal article" date="2017" name="Nat. Ecol. Evol.">
        <title>Genome expansion and lineage-specific genetic innovations in the forest pathogenic fungi Armillaria.</title>
        <authorList>
            <person name="Sipos G."/>
            <person name="Prasanna A.N."/>
            <person name="Walter M.C."/>
            <person name="O'Connor E."/>
            <person name="Balint B."/>
            <person name="Krizsan K."/>
            <person name="Kiss B."/>
            <person name="Hess J."/>
            <person name="Varga T."/>
            <person name="Slot J."/>
            <person name="Riley R."/>
            <person name="Boka B."/>
            <person name="Rigling D."/>
            <person name="Barry K."/>
            <person name="Lee J."/>
            <person name="Mihaltcheva S."/>
            <person name="LaButti K."/>
            <person name="Lipzen A."/>
            <person name="Waldron R."/>
            <person name="Moloney N.M."/>
            <person name="Sperisen C."/>
            <person name="Kredics L."/>
            <person name="Vagvoelgyi C."/>
            <person name="Patrignani A."/>
            <person name="Fitzpatrick D."/>
            <person name="Nagy I."/>
            <person name="Doyle S."/>
            <person name="Anderson J.B."/>
            <person name="Grigoriev I.V."/>
            <person name="Gueldener U."/>
            <person name="Muensterkoetter M."/>
            <person name="Nagy L.G."/>
        </authorList>
    </citation>
    <scope>NUCLEOTIDE SEQUENCE [LARGE SCALE GENOMIC DNA]</scope>
    <source>
        <strain evidence="3">Ar21-2</strain>
    </source>
</reference>
<name>A0A2H3CNR9_ARMGA</name>
<accession>A0A2H3CNR9</accession>
<sequence>MWLKNSLLIGLHTTLFSNAWEYLGDFSTVPPFGIRASTIYSFRRRPSTIHPAFVDQCHPISSRNWFRRDSTPGQCKLKTGCFFPFSSGYAPRRPCDSPDKPLPSRIPLLLSLKSQQLERISPPYNYRIIFNRL</sequence>
<evidence type="ECO:0000313" key="2">
    <source>
        <dbReference type="EMBL" id="PBK84729.1"/>
    </source>
</evidence>
<evidence type="ECO:0000256" key="1">
    <source>
        <dbReference type="SAM" id="SignalP"/>
    </source>
</evidence>
<proteinExistence type="predicted"/>
<dbReference type="Proteomes" id="UP000217790">
    <property type="component" value="Unassembled WGS sequence"/>
</dbReference>
<gene>
    <name evidence="2" type="ORF">ARMGADRAFT_602882</name>
</gene>
<evidence type="ECO:0000313" key="3">
    <source>
        <dbReference type="Proteomes" id="UP000217790"/>
    </source>
</evidence>
<feature type="signal peptide" evidence="1">
    <location>
        <begin position="1"/>
        <end position="19"/>
    </location>
</feature>
<dbReference type="InParanoid" id="A0A2H3CNR9"/>
<organism evidence="2 3">
    <name type="scientific">Armillaria gallica</name>
    <name type="common">Bulbous honey fungus</name>
    <name type="synonym">Armillaria bulbosa</name>
    <dbReference type="NCBI Taxonomy" id="47427"/>
    <lineage>
        <taxon>Eukaryota</taxon>
        <taxon>Fungi</taxon>
        <taxon>Dikarya</taxon>
        <taxon>Basidiomycota</taxon>
        <taxon>Agaricomycotina</taxon>
        <taxon>Agaricomycetes</taxon>
        <taxon>Agaricomycetidae</taxon>
        <taxon>Agaricales</taxon>
        <taxon>Marasmiineae</taxon>
        <taxon>Physalacriaceae</taxon>
        <taxon>Armillaria</taxon>
    </lineage>
</organism>
<dbReference type="EMBL" id="KZ293696">
    <property type="protein sequence ID" value="PBK84729.1"/>
    <property type="molecule type" value="Genomic_DNA"/>
</dbReference>
<evidence type="ECO:0008006" key="4">
    <source>
        <dbReference type="Google" id="ProtNLM"/>
    </source>
</evidence>
<dbReference type="AlphaFoldDB" id="A0A2H3CNR9"/>
<protein>
    <recommendedName>
        <fullName evidence="4">Secreted protein</fullName>
    </recommendedName>
</protein>
<keyword evidence="3" id="KW-1185">Reference proteome</keyword>